<evidence type="ECO:0000313" key="10">
    <source>
        <dbReference type="EMBL" id="ALP52634.1"/>
    </source>
</evidence>
<dbReference type="Pfam" id="PF07559">
    <property type="entry name" value="FlgE_D2"/>
    <property type="match status" value="1"/>
</dbReference>
<dbReference type="InterPro" id="IPR011491">
    <property type="entry name" value="FlgE_D2"/>
</dbReference>
<dbReference type="InterPro" id="IPR001444">
    <property type="entry name" value="Flag_bb_rod_N"/>
</dbReference>
<dbReference type="PANTHER" id="PTHR30435">
    <property type="entry name" value="FLAGELLAR PROTEIN"/>
    <property type="match status" value="1"/>
</dbReference>
<evidence type="ECO:0000259" key="9">
    <source>
        <dbReference type="Pfam" id="PF22692"/>
    </source>
</evidence>
<evidence type="ECO:0000256" key="1">
    <source>
        <dbReference type="ARBA" id="ARBA00004117"/>
    </source>
</evidence>
<dbReference type="InterPro" id="IPR053967">
    <property type="entry name" value="LlgE_F_G-like_D1"/>
</dbReference>
<dbReference type="InterPro" id="IPR010930">
    <property type="entry name" value="Flg_bb/hook_C_dom"/>
</dbReference>
<evidence type="ECO:0000256" key="2">
    <source>
        <dbReference type="ARBA" id="ARBA00009677"/>
    </source>
</evidence>
<dbReference type="AlphaFoldDB" id="A0A0S2TBW6"/>
<comment type="function">
    <text evidence="5">A flexible structure which links the flagellar filament to the drive apparatus in the basal body.</text>
</comment>
<evidence type="ECO:0000256" key="4">
    <source>
        <dbReference type="ARBA" id="ARBA00023143"/>
    </source>
</evidence>
<dbReference type="STRING" id="1748243.Tel_05445"/>
<keyword evidence="11" id="KW-1185">Reference proteome</keyword>
<dbReference type="NCBIfam" id="NF004238">
    <property type="entry name" value="PRK05682.1-1"/>
    <property type="match status" value="1"/>
</dbReference>
<comment type="similarity">
    <text evidence="2 5">Belongs to the flagella basal body rod proteins family.</text>
</comment>
<name>A0A0S2TBW6_9GAMM</name>
<dbReference type="Gene3D" id="2.60.98.20">
    <property type="entry name" value="Flagellar hook protein FlgE"/>
    <property type="match status" value="1"/>
</dbReference>
<dbReference type="GO" id="GO:0009425">
    <property type="term" value="C:bacterial-type flagellum basal body"/>
    <property type="evidence" value="ECO:0007669"/>
    <property type="project" value="UniProtKB-SubCell"/>
</dbReference>
<dbReference type="EMBL" id="CP013099">
    <property type="protein sequence ID" value="ALP52634.1"/>
    <property type="molecule type" value="Genomic_DNA"/>
</dbReference>
<keyword evidence="4 5" id="KW-0975">Bacterial flagellum</keyword>
<dbReference type="InterPro" id="IPR037058">
    <property type="entry name" value="Falgellar_hook_FlgE_sf"/>
</dbReference>
<evidence type="ECO:0000259" key="7">
    <source>
        <dbReference type="Pfam" id="PF06429"/>
    </source>
</evidence>
<evidence type="ECO:0000313" key="11">
    <source>
        <dbReference type="Proteomes" id="UP000055136"/>
    </source>
</evidence>
<dbReference type="KEGG" id="tee:Tel_05445"/>
<dbReference type="GO" id="GO:0071978">
    <property type="term" value="P:bacterial-type flagellum-dependent swarming motility"/>
    <property type="evidence" value="ECO:0007669"/>
    <property type="project" value="TreeGrafter"/>
</dbReference>
<keyword evidence="10" id="KW-0282">Flagellum</keyword>
<evidence type="ECO:0000259" key="8">
    <source>
        <dbReference type="Pfam" id="PF07559"/>
    </source>
</evidence>
<feature type="domain" description="Flagellar hook protein FlgE/F/G-like D1" evidence="9">
    <location>
        <begin position="83"/>
        <end position="141"/>
    </location>
</feature>
<dbReference type="NCBIfam" id="TIGR03506">
    <property type="entry name" value="FlgEFG_subfam"/>
    <property type="match status" value="1"/>
</dbReference>
<dbReference type="GO" id="GO:0005829">
    <property type="term" value="C:cytosol"/>
    <property type="evidence" value="ECO:0007669"/>
    <property type="project" value="TreeGrafter"/>
</dbReference>
<dbReference type="PANTHER" id="PTHR30435:SF1">
    <property type="entry name" value="FLAGELLAR HOOK PROTEIN FLGE"/>
    <property type="match status" value="1"/>
</dbReference>
<gene>
    <name evidence="10" type="ORF">Tel_05445</name>
</gene>
<evidence type="ECO:0000256" key="5">
    <source>
        <dbReference type="RuleBase" id="RU362116"/>
    </source>
</evidence>
<accession>A0A0S2TBW6</accession>
<feature type="domain" description="Flagellar basal-body/hook protein C-terminal" evidence="7">
    <location>
        <begin position="385"/>
        <end position="430"/>
    </location>
</feature>
<keyword evidence="10" id="KW-0966">Cell projection</keyword>
<feature type="domain" description="Flagellar basal body rod protein N-terminal" evidence="6">
    <location>
        <begin position="3"/>
        <end position="33"/>
    </location>
</feature>
<reference evidence="10" key="1">
    <citation type="submission" date="2015-10" db="EMBL/GenBank/DDBJ databases">
        <title>Description of Candidatus Tenderia electrophaga gen. nov, sp. nov., an Uncultivated Electroautotroph from a Biocathode Enrichment.</title>
        <authorList>
            <person name="Eddie B.J."/>
            <person name="Malanoski A.P."/>
            <person name="Wang Z."/>
            <person name="Hall R.J."/>
            <person name="Oh S.D."/>
            <person name="Heiner C."/>
            <person name="Lin B."/>
            <person name="Strycharz-Glaven S.M."/>
        </authorList>
    </citation>
    <scope>NUCLEOTIDE SEQUENCE [LARGE SCALE GENOMIC DNA]</scope>
    <source>
        <strain evidence="10">NRL1</strain>
    </source>
</reference>
<evidence type="ECO:0000256" key="3">
    <source>
        <dbReference type="ARBA" id="ARBA00019015"/>
    </source>
</evidence>
<dbReference type="Pfam" id="PF06429">
    <property type="entry name" value="Flg_bbr_C"/>
    <property type="match status" value="1"/>
</dbReference>
<dbReference type="Pfam" id="PF22692">
    <property type="entry name" value="LlgE_F_G_D1"/>
    <property type="match status" value="1"/>
</dbReference>
<organism evidence="10 11">
    <name type="scientific">Candidatus Tenderia electrophaga</name>
    <dbReference type="NCBI Taxonomy" id="1748243"/>
    <lineage>
        <taxon>Bacteria</taxon>
        <taxon>Pseudomonadati</taxon>
        <taxon>Pseudomonadota</taxon>
        <taxon>Gammaproteobacteria</taxon>
        <taxon>Candidatus Tenderiales</taxon>
        <taxon>Candidatus Tenderiaceae</taxon>
        <taxon>Candidatus Tenderia</taxon>
    </lineage>
</organism>
<dbReference type="SUPFAM" id="SSF117143">
    <property type="entry name" value="Flagellar hook protein flgE"/>
    <property type="match status" value="1"/>
</dbReference>
<dbReference type="InterPro" id="IPR020013">
    <property type="entry name" value="Flagellar_FlgE/F/G"/>
</dbReference>
<proteinExistence type="inferred from homology"/>
<comment type="subcellular location">
    <subcellularLocation>
        <location evidence="1 5">Bacterial flagellum basal body</location>
    </subcellularLocation>
</comment>
<dbReference type="Proteomes" id="UP000055136">
    <property type="component" value="Chromosome"/>
</dbReference>
<dbReference type="GO" id="GO:0009424">
    <property type="term" value="C:bacterial-type flagellum hook"/>
    <property type="evidence" value="ECO:0007669"/>
    <property type="project" value="TreeGrafter"/>
</dbReference>
<feature type="domain" description="Flagellar hook protein FlgE D2" evidence="8">
    <location>
        <begin position="173"/>
        <end position="312"/>
    </location>
</feature>
<dbReference type="InterPro" id="IPR037925">
    <property type="entry name" value="FlgE/F/G-like"/>
</dbReference>
<protein>
    <recommendedName>
        <fullName evidence="3 5">Flagellar hook protein FlgE</fullName>
    </recommendedName>
</protein>
<keyword evidence="10" id="KW-0969">Cilium</keyword>
<dbReference type="Pfam" id="PF00460">
    <property type="entry name" value="Flg_bb_rod"/>
    <property type="match status" value="1"/>
</dbReference>
<sequence length="431" mass="44800">MPFRIALSGLNAASADLKTTGNNIANAGTTGFKSSRTQFVDVFAVGYGGISSTAIGGGTRLASVSQQFSQGNIDFTDNNLDMAINGQGFFVLDDNGSRLLTRAGAFSVDRDGYVTNSSGHRLQIFDLSRDATGDPIVGADGNLRYETARTVDVQLATTVGAPQATESINPTINLNSADTTIDRGATAFNINDASTYTSSTSLTVYDSQGRPYPATQYYTNVSNTGANGDNTWETRLYVDGSPLTSTTTGGPAATLIFDTSGQVDAASTDGGQIVYDPFAVSGAANMNITLDLSNATQYGTPFAVTAMTQDGFSSGRLSGIDVNQDGVINARYTNGQAEVLGKVALANVSNPENLLPQGDTSWAETFSAGDLLLGEAGSSTYGLLQSGALEASNVDVASQLVSLITAQRNFQANAQVISTADTVTQTIINIR</sequence>
<evidence type="ECO:0000259" key="6">
    <source>
        <dbReference type="Pfam" id="PF00460"/>
    </source>
</evidence>